<proteinExistence type="predicted"/>
<sequence length="125" mass="13640">MALADPAVVTINAVAKNLVRVRQDGYSSEYILTESTQEFRFNVRNTTYVDKKRGGAIINRHNVEIINNVFPVAPSTVGIRRKAYVVIENQQGDTLADPVNVALGLLAYLTASSGANITKMLNSES</sequence>
<protein>
    <submittedName>
        <fullName evidence="1">Uncharacterized protein</fullName>
    </submittedName>
</protein>
<name>A0A514DCR8_9VIRU</name>
<evidence type="ECO:0000313" key="1">
    <source>
        <dbReference type="EMBL" id="QDH91414.1"/>
    </source>
</evidence>
<dbReference type="Gene3D" id="2.40.160.220">
    <property type="match status" value="1"/>
</dbReference>
<gene>
    <name evidence="1" type="ORF">H1BulkL4369e2949_000002</name>
</gene>
<dbReference type="InterPro" id="IPR054457">
    <property type="entry name" value="PhiCb5_coat"/>
</dbReference>
<organism evidence="1">
    <name type="scientific">Leviviridae sp</name>
    <dbReference type="NCBI Taxonomy" id="2027243"/>
    <lineage>
        <taxon>Viruses</taxon>
        <taxon>Riboviria</taxon>
        <taxon>Orthornavirae</taxon>
        <taxon>Lenarviricota</taxon>
        <taxon>Leviviricetes</taxon>
        <taxon>Norzivirales</taxon>
        <taxon>Fiersviridae</taxon>
    </lineage>
</organism>
<reference evidence="1" key="1">
    <citation type="submission" date="2019-05" db="EMBL/GenBank/DDBJ databases">
        <title>Metatranscriptomic reconstruction reveals RNA viruses with the potential to shape carbon cycling in soil.</title>
        <authorList>
            <person name="Starr E.P."/>
            <person name="Nuccio E."/>
            <person name="Pett-Ridge J."/>
            <person name="Banfield J.F."/>
            <person name="Firestone M.K."/>
        </authorList>
    </citation>
    <scope>NUCLEOTIDE SEQUENCE</scope>
    <source>
        <strain evidence="1">H1_Bulk_Litter_4_scaffold_369_e_2949</strain>
    </source>
</reference>
<dbReference type="EMBL" id="MN036216">
    <property type="protein sequence ID" value="QDH91414.1"/>
    <property type="molecule type" value="Genomic_RNA"/>
</dbReference>
<dbReference type="Pfam" id="PF22387">
    <property type="entry name" value="PhiCb5_coat"/>
    <property type="match status" value="1"/>
</dbReference>
<accession>A0A514DCR8</accession>